<protein>
    <submittedName>
        <fullName evidence="2">Uncharacterized protein</fullName>
    </submittedName>
</protein>
<keyword evidence="1" id="KW-0812">Transmembrane</keyword>
<evidence type="ECO:0000313" key="3">
    <source>
        <dbReference type="Proteomes" id="UP000294894"/>
    </source>
</evidence>
<dbReference type="RefSeq" id="WP_135075728.1">
    <property type="nucleotide sequence ID" value="NZ_CP038267.1"/>
</dbReference>
<feature type="transmembrane region" description="Helical" evidence="1">
    <location>
        <begin position="85"/>
        <end position="104"/>
    </location>
</feature>
<keyword evidence="1" id="KW-0472">Membrane</keyword>
<dbReference type="KEGG" id="noy:EXE57_07305"/>
<proteinExistence type="predicted"/>
<dbReference type="InterPro" id="IPR045931">
    <property type="entry name" value="DUF6350"/>
</dbReference>
<keyword evidence="1" id="KW-1133">Transmembrane helix</keyword>
<feature type="transmembrane region" description="Helical" evidence="1">
    <location>
        <begin position="131"/>
        <end position="156"/>
    </location>
</feature>
<reference evidence="2 3" key="1">
    <citation type="submission" date="2019-03" db="EMBL/GenBank/DDBJ databases">
        <title>Three New Species of Nocardioides, Nocardioides euryhalodurans sp. nov., Nocardioides seonyuensis sp. nov. and Nocardioides eburneoflavus sp. nov., Iolated from Soil.</title>
        <authorList>
            <person name="Roh S.G."/>
            <person name="Lee C."/>
            <person name="Kim M.-K."/>
            <person name="Kim S.B."/>
        </authorList>
    </citation>
    <scope>NUCLEOTIDE SEQUENCE [LARGE SCALE GENOMIC DNA]</scope>
    <source>
        <strain evidence="2 3">MMS17-SY117</strain>
    </source>
</reference>
<evidence type="ECO:0000256" key="1">
    <source>
        <dbReference type="SAM" id="Phobius"/>
    </source>
</evidence>
<dbReference type="Pfam" id="PF19877">
    <property type="entry name" value="DUF6350"/>
    <property type="match status" value="1"/>
</dbReference>
<dbReference type="Proteomes" id="UP000294894">
    <property type="component" value="Chromosome"/>
</dbReference>
<name>A0A4P7GJA1_9ACTN</name>
<dbReference type="EMBL" id="CP038267">
    <property type="protein sequence ID" value="QBR92108.1"/>
    <property type="molecule type" value="Genomic_DNA"/>
</dbReference>
<feature type="transmembrane region" description="Helical" evidence="1">
    <location>
        <begin position="204"/>
        <end position="229"/>
    </location>
</feature>
<evidence type="ECO:0000313" key="2">
    <source>
        <dbReference type="EMBL" id="QBR92108.1"/>
    </source>
</evidence>
<feature type="transmembrane region" description="Helical" evidence="1">
    <location>
        <begin position="168"/>
        <end position="192"/>
    </location>
</feature>
<gene>
    <name evidence="2" type="ORF">EXE57_07305</name>
</gene>
<feature type="transmembrane region" description="Helical" evidence="1">
    <location>
        <begin position="383"/>
        <end position="406"/>
    </location>
</feature>
<accession>A0A4P7GJA1</accession>
<keyword evidence="3" id="KW-1185">Reference proteome</keyword>
<organism evidence="2 3">
    <name type="scientific">Nocardioides euryhalodurans</name>
    <dbReference type="NCBI Taxonomy" id="2518370"/>
    <lineage>
        <taxon>Bacteria</taxon>
        <taxon>Bacillati</taxon>
        <taxon>Actinomycetota</taxon>
        <taxon>Actinomycetes</taxon>
        <taxon>Propionibacteriales</taxon>
        <taxon>Nocardioidaceae</taxon>
        <taxon>Nocardioides</taxon>
    </lineage>
</organism>
<dbReference type="AlphaFoldDB" id="A0A4P7GJA1"/>
<dbReference type="OrthoDB" id="3742900at2"/>
<sequence>MTSLLSAPDRAAAPSVDPRHRRPLALVATLGGVVAASSLLVVCLGVGVTGWFLSDAGTHGQPRDGLRVGALAWLMGHGSTVTVDGVVVTAVPLLLTLAAAWLSWRVGHRVGDSISGHGPDSDQISDGERDWTVPVAAGFFVAGYAAVVLLTHVLAATPATAPSLPRSLGWSLVLALGAGGSAIAVGSGRAAIWTAVVPAELRATAATAVAVLRAFLLVSFVALLVALVLDLGTAANIVSGLGLEAGEATVFLGATALVLPNATLFAGSYLLGPGFTVGTGTMVSPTLVVTGPLPAFPLLAALPDSGPVPVWTVGLLAVPVLAAALAAARAQRRRPTLRWEQGALRGCAGGVAAGLLLGGLALLAGGAVGPGRMTDVAPLALDVLVHAVTSFGIGGLVGGVVATGLARRRHRAGTAVVQPG</sequence>
<feature type="transmembrane region" description="Helical" evidence="1">
    <location>
        <begin position="308"/>
        <end position="330"/>
    </location>
</feature>
<feature type="transmembrane region" description="Helical" evidence="1">
    <location>
        <begin position="24"/>
        <end position="53"/>
    </location>
</feature>
<feature type="transmembrane region" description="Helical" evidence="1">
    <location>
        <begin position="342"/>
        <end position="363"/>
    </location>
</feature>